<comment type="subcellular location">
    <subcellularLocation>
        <location evidence="1">Cell membrane</location>
        <topology evidence="1">Multi-pass membrane protein</topology>
    </subcellularLocation>
</comment>
<evidence type="ECO:0000256" key="6">
    <source>
        <dbReference type="ARBA" id="ARBA00023136"/>
    </source>
</evidence>
<evidence type="ECO:0000256" key="2">
    <source>
        <dbReference type="ARBA" id="ARBA00005236"/>
    </source>
</evidence>
<evidence type="ECO:0000256" key="5">
    <source>
        <dbReference type="ARBA" id="ARBA00022989"/>
    </source>
</evidence>
<proteinExistence type="inferred from homology"/>
<evidence type="ECO:0000313" key="9">
    <source>
        <dbReference type="EMBL" id="MDT7043470.1"/>
    </source>
</evidence>
<dbReference type="Proteomes" id="UP001250932">
    <property type="component" value="Unassembled WGS sequence"/>
</dbReference>
<evidence type="ECO:0000256" key="1">
    <source>
        <dbReference type="ARBA" id="ARBA00004651"/>
    </source>
</evidence>
<dbReference type="PANTHER" id="PTHR30489">
    <property type="entry name" value="LIPOPROTEIN-RELEASING SYSTEM TRANSMEMBRANE PROTEIN LOLE"/>
    <property type="match status" value="1"/>
</dbReference>
<feature type="transmembrane region" description="Helical" evidence="7">
    <location>
        <begin position="12"/>
        <end position="42"/>
    </location>
</feature>
<dbReference type="Pfam" id="PF02687">
    <property type="entry name" value="FtsX"/>
    <property type="match status" value="1"/>
</dbReference>
<dbReference type="EMBL" id="JAQOUE010000001">
    <property type="protein sequence ID" value="MDT7043470.1"/>
    <property type="molecule type" value="Genomic_DNA"/>
</dbReference>
<name>A0ABU3KAM5_9BACT</name>
<organism evidence="9 10">
    <name type="scientific">Candidatus Nitronereus thalassa</name>
    <dbReference type="NCBI Taxonomy" id="3020898"/>
    <lineage>
        <taxon>Bacteria</taxon>
        <taxon>Pseudomonadati</taxon>
        <taxon>Nitrospirota</taxon>
        <taxon>Nitrospiria</taxon>
        <taxon>Nitrospirales</taxon>
        <taxon>Nitrospiraceae</taxon>
        <taxon>Candidatus Nitronereus</taxon>
    </lineage>
</organism>
<evidence type="ECO:0000256" key="7">
    <source>
        <dbReference type="SAM" id="Phobius"/>
    </source>
</evidence>
<protein>
    <submittedName>
        <fullName evidence="9">FtsX-like permease family protein</fullName>
    </submittedName>
</protein>
<keyword evidence="6 7" id="KW-0472">Membrane</keyword>
<keyword evidence="10" id="KW-1185">Reference proteome</keyword>
<accession>A0ABU3KAM5</accession>
<feature type="domain" description="ABC3 transporter permease C-terminal" evidence="8">
    <location>
        <begin position="1"/>
        <end position="80"/>
    </location>
</feature>
<keyword evidence="3" id="KW-1003">Cell membrane</keyword>
<comment type="caution">
    <text evidence="9">The sequence shown here is derived from an EMBL/GenBank/DDBJ whole genome shotgun (WGS) entry which is preliminary data.</text>
</comment>
<evidence type="ECO:0000259" key="8">
    <source>
        <dbReference type="Pfam" id="PF02687"/>
    </source>
</evidence>
<evidence type="ECO:0000256" key="3">
    <source>
        <dbReference type="ARBA" id="ARBA00022475"/>
    </source>
</evidence>
<sequence>MGAGVRQIQGMVFWESLILGAIGAVLGLLAGLLLAALLIFVINKQSFGWTIQFVVSPSTLLGAVTVAGLAAIAAAYLPARWVTKGVIAEGLRYE</sequence>
<dbReference type="PANTHER" id="PTHR30489:SF0">
    <property type="entry name" value="LIPOPROTEIN-RELEASING SYSTEM TRANSMEMBRANE PROTEIN LOLE"/>
    <property type="match status" value="1"/>
</dbReference>
<keyword evidence="4 7" id="KW-0812">Transmembrane</keyword>
<feature type="transmembrane region" description="Helical" evidence="7">
    <location>
        <begin position="54"/>
        <end position="77"/>
    </location>
</feature>
<dbReference type="InterPro" id="IPR003838">
    <property type="entry name" value="ABC3_permease_C"/>
</dbReference>
<dbReference type="RefSeq" id="WP_313834037.1">
    <property type="nucleotide sequence ID" value="NZ_JAQOUE010000001.1"/>
</dbReference>
<keyword evidence="5 7" id="KW-1133">Transmembrane helix</keyword>
<gene>
    <name evidence="9" type="ORF">PPG34_14020</name>
</gene>
<reference evidence="9 10" key="1">
    <citation type="journal article" date="2023" name="ISME J.">
        <title>Cultivation and genomic characterization of novel and ubiquitous marine nitrite-oxidizing bacteria from the Nitrospirales.</title>
        <authorList>
            <person name="Mueller A.J."/>
            <person name="Daebeler A."/>
            <person name="Herbold C.W."/>
            <person name="Kirkegaard R.H."/>
            <person name="Daims H."/>
        </authorList>
    </citation>
    <scope>NUCLEOTIDE SEQUENCE [LARGE SCALE GENOMIC DNA]</scope>
    <source>
        <strain evidence="9 10">EB</strain>
    </source>
</reference>
<dbReference type="InterPro" id="IPR051447">
    <property type="entry name" value="Lipoprotein-release_system"/>
</dbReference>
<evidence type="ECO:0000313" key="10">
    <source>
        <dbReference type="Proteomes" id="UP001250932"/>
    </source>
</evidence>
<comment type="similarity">
    <text evidence="2">Belongs to the ABC-4 integral membrane protein family. LolC/E subfamily.</text>
</comment>
<evidence type="ECO:0000256" key="4">
    <source>
        <dbReference type="ARBA" id="ARBA00022692"/>
    </source>
</evidence>